<evidence type="ECO:0000256" key="2">
    <source>
        <dbReference type="ARBA" id="ARBA00009409"/>
    </source>
</evidence>
<name>A0A7W3QJN4_ACTNM</name>
<evidence type="ECO:0000256" key="15">
    <source>
        <dbReference type="PROSITE-ProRule" id="PRU00391"/>
    </source>
</evidence>
<gene>
    <name evidence="18" type="ORF">HNR61_001232</name>
</gene>
<dbReference type="GO" id="GO:0003684">
    <property type="term" value="F:damaged DNA binding"/>
    <property type="evidence" value="ECO:0007669"/>
    <property type="project" value="InterPro"/>
</dbReference>
<evidence type="ECO:0000259" key="16">
    <source>
        <dbReference type="PROSITE" id="PS51066"/>
    </source>
</evidence>
<evidence type="ECO:0000256" key="13">
    <source>
        <dbReference type="ARBA" id="ARBA00023295"/>
    </source>
</evidence>
<dbReference type="SMART" id="SM00898">
    <property type="entry name" value="Fapy_DNA_glyco"/>
    <property type="match status" value="1"/>
</dbReference>
<keyword evidence="18" id="KW-0255">Endonuclease</keyword>
<comment type="cofactor">
    <cofactor evidence="1">
        <name>Zn(2+)</name>
        <dbReference type="ChEBI" id="CHEBI:29105"/>
    </cofactor>
</comment>
<keyword evidence="6 15" id="KW-0863">Zinc-finger</keyword>
<dbReference type="Pfam" id="PF06831">
    <property type="entry name" value="H2TH"/>
    <property type="match status" value="1"/>
</dbReference>
<keyword evidence="12" id="KW-0511">Multifunctional enzyme</keyword>
<keyword evidence="8" id="KW-0862">Zinc</keyword>
<evidence type="ECO:0000256" key="12">
    <source>
        <dbReference type="ARBA" id="ARBA00023268"/>
    </source>
</evidence>
<comment type="caution">
    <text evidence="18">The sequence shown here is derived from an EMBL/GenBank/DDBJ whole genome shotgun (WGS) entry which is preliminary data.</text>
</comment>
<evidence type="ECO:0000313" key="18">
    <source>
        <dbReference type="EMBL" id="MBA8949634.1"/>
    </source>
</evidence>
<evidence type="ECO:0000256" key="11">
    <source>
        <dbReference type="ARBA" id="ARBA00023239"/>
    </source>
</evidence>
<evidence type="ECO:0000256" key="9">
    <source>
        <dbReference type="ARBA" id="ARBA00023125"/>
    </source>
</evidence>
<reference evidence="18 19" key="1">
    <citation type="submission" date="2020-08" db="EMBL/GenBank/DDBJ databases">
        <title>Genomic Encyclopedia of Type Strains, Phase IV (KMG-IV): sequencing the most valuable type-strain genomes for metagenomic binning, comparative biology and taxonomic classification.</title>
        <authorList>
            <person name="Goeker M."/>
        </authorList>
    </citation>
    <scope>NUCLEOTIDE SEQUENCE [LARGE SCALE GENOMIC DNA]</scope>
    <source>
        <strain evidence="18 19">DSM 44197</strain>
    </source>
</reference>
<dbReference type="EC" id="4.2.99.18" evidence="3"/>
<dbReference type="InterPro" id="IPR010979">
    <property type="entry name" value="Ribosomal_uS13-like_H2TH"/>
</dbReference>
<dbReference type="GO" id="GO:0140078">
    <property type="term" value="F:class I DNA-(apurinic or apyrimidinic site) endonuclease activity"/>
    <property type="evidence" value="ECO:0007669"/>
    <property type="project" value="UniProtKB-EC"/>
</dbReference>
<keyword evidence="5" id="KW-0227">DNA damage</keyword>
<dbReference type="Gene3D" id="1.10.8.50">
    <property type="match status" value="1"/>
</dbReference>
<comment type="catalytic activity">
    <reaction evidence="14">
        <text>2'-deoxyribonucleotide-(2'-deoxyribose 5'-phosphate)-2'-deoxyribonucleotide-DNA = a 3'-end 2'-deoxyribonucleotide-(2,3-dehydro-2,3-deoxyribose 5'-phosphate)-DNA + a 5'-end 5'-phospho-2'-deoxyribonucleoside-DNA + H(+)</text>
        <dbReference type="Rhea" id="RHEA:66592"/>
        <dbReference type="Rhea" id="RHEA-COMP:13180"/>
        <dbReference type="Rhea" id="RHEA-COMP:16897"/>
        <dbReference type="Rhea" id="RHEA-COMP:17067"/>
        <dbReference type="ChEBI" id="CHEBI:15378"/>
        <dbReference type="ChEBI" id="CHEBI:136412"/>
        <dbReference type="ChEBI" id="CHEBI:157695"/>
        <dbReference type="ChEBI" id="CHEBI:167181"/>
        <dbReference type="EC" id="4.2.99.18"/>
    </reaction>
</comment>
<keyword evidence="13 18" id="KW-0326">Glycosidase</keyword>
<dbReference type="PROSITE" id="PS01242">
    <property type="entry name" value="ZF_FPG_1"/>
    <property type="match status" value="1"/>
</dbReference>
<dbReference type="SUPFAM" id="SSF46946">
    <property type="entry name" value="S13-like H2TH domain"/>
    <property type="match status" value="1"/>
</dbReference>
<dbReference type="GO" id="GO:0008270">
    <property type="term" value="F:zinc ion binding"/>
    <property type="evidence" value="ECO:0007669"/>
    <property type="project" value="UniProtKB-KW"/>
</dbReference>
<evidence type="ECO:0000256" key="10">
    <source>
        <dbReference type="ARBA" id="ARBA00023204"/>
    </source>
</evidence>
<evidence type="ECO:0000256" key="7">
    <source>
        <dbReference type="ARBA" id="ARBA00022801"/>
    </source>
</evidence>
<evidence type="ECO:0000256" key="8">
    <source>
        <dbReference type="ARBA" id="ARBA00022833"/>
    </source>
</evidence>
<dbReference type="RefSeq" id="WP_182842032.1">
    <property type="nucleotide sequence ID" value="NZ_BAAALP010000012.1"/>
</dbReference>
<dbReference type="InterPro" id="IPR015886">
    <property type="entry name" value="H2TH_FPG"/>
</dbReference>
<keyword evidence="18" id="KW-0540">Nuclease</keyword>
<evidence type="ECO:0000256" key="5">
    <source>
        <dbReference type="ARBA" id="ARBA00022763"/>
    </source>
</evidence>
<dbReference type="InterPro" id="IPR012319">
    <property type="entry name" value="FPG_cat"/>
</dbReference>
<keyword evidence="10" id="KW-0234">DNA repair</keyword>
<keyword evidence="4" id="KW-0479">Metal-binding</keyword>
<dbReference type="Pfam" id="PF01149">
    <property type="entry name" value="Fapy_DNA_glyco"/>
    <property type="match status" value="1"/>
</dbReference>
<protein>
    <recommendedName>
        <fullName evidence="3">DNA-(apurinic or apyrimidinic site) lyase</fullName>
        <ecNumber evidence="3">4.2.99.18</ecNumber>
    </recommendedName>
</protein>
<dbReference type="InterPro" id="IPR044090">
    <property type="entry name" value="Nei2_N"/>
</dbReference>
<evidence type="ECO:0000256" key="3">
    <source>
        <dbReference type="ARBA" id="ARBA00012720"/>
    </source>
</evidence>
<feature type="domain" description="Formamidopyrimidine-DNA glycosylase catalytic" evidence="17">
    <location>
        <begin position="2"/>
        <end position="112"/>
    </location>
</feature>
<evidence type="ECO:0000259" key="17">
    <source>
        <dbReference type="PROSITE" id="PS51068"/>
    </source>
</evidence>
<comment type="similarity">
    <text evidence="2">Belongs to the FPG family.</text>
</comment>
<dbReference type="Pfam" id="PF06827">
    <property type="entry name" value="zf-FPG_IleRS"/>
    <property type="match status" value="1"/>
</dbReference>
<dbReference type="PANTHER" id="PTHR42697">
    <property type="entry name" value="ENDONUCLEASE 8"/>
    <property type="match status" value="1"/>
</dbReference>
<dbReference type="SMART" id="SM01232">
    <property type="entry name" value="H2TH"/>
    <property type="match status" value="1"/>
</dbReference>
<dbReference type="PROSITE" id="PS51066">
    <property type="entry name" value="ZF_FPG_2"/>
    <property type="match status" value="1"/>
</dbReference>
<organism evidence="18 19">
    <name type="scientific">Actinomadura namibiensis</name>
    <dbReference type="NCBI Taxonomy" id="182080"/>
    <lineage>
        <taxon>Bacteria</taxon>
        <taxon>Bacillati</taxon>
        <taxon>Actinomycetota</taxon>
        <taxon>Actinomycetes</taxon>
        <taxon>Streptosporangiales</taxon>
        <taxon>Thermomonosporaceae</taxon>
        <taxon>Actinomadura</taxon>
    </lineage>
</organism>
<dbReference type="InterPro" id="IPR035937">
    <property type="entry name" value="FPG_N"/>
</dbReference>
<keyword evidence="11 18" id="KW-0456">Lyase</keyword>
<dbReference type="InterPro" id="IPR000214">
    <property type="entry name" value="Znf_DNA_glyclase/AP_lyase"/>
</dbReference>
<keyword evidence="7 18" id="KW-0378">Hydrolase</keyword>
<dbReference type="PROSITE" id="PS51068">
    <property type="entry name" value="FPG_CAT"/>
    <property type="match status" value="1"/>
</dbReference>
<dbReference type="SUPFAM" id="SSF57716">
    <property type="entry name" value="Glucocorticoid receptor-like (DNA-binding domain)"/>
    <property type="match status" value="1"/>
</dbReference>
<evidence type="ECO:0000313" key="19">
    <source>
        <dbReference type="Proteomes" id="UP000572680"/>
    </source>
</evidence>
<dbReference type="Gene3D" id="3.20.190.10">
    <property type="entry name" value="MutM-like, N-terminal"/>
    <property type="match status" value="1"/>
</dbReference>
<dbReference type="AlphaFoldDB" id="A0A7W3QJN4"/>
<evidence type="ECO:0000256" key="14">
    <source>
        <dbReference type="ARBA" id="ARBA00044632"/>
    </source>
</evidence>
<proteinExistence type="inferred from homology"/>
<dbReference type="GO" id="GO:0000703">
    <property type="term" value="F:oxidized pyrimidine nucleobase lesion DNA N-glycosylase activity"/>
    <property type="evidence" value="ECO:0007669"/>
    <property type="project" value="TreeGrafter"/>
</dbReference>
<dbReference type="GO" id="GO:0006284">
    <property type="term" value="P:base-excision repair"/>
    <property type="evidence" value="ECO:0007669"/>
    <property type="project" value="InterPro"/>
</dbReference>
<dbReference type="EMBL" id="JACJIA010000001">
    <property type="protein sequence ID" value="MBA8949634.1"/>
    <property type="molecule type" value="Genomic_DNA"/>
</dbReference>
<evidence type="ECO:0000256" key="4">
    <source>
        <dbReference type="ARBA" id="ARBA00022723"/>
    </source>
</evidence>
<dbReference type="Proteomes" id="UP000572680">
    <property type="component" value="Unassembled WGS sequence"/>
</dbReference>
<dbReference type="PANTHER" id="PTHR42697:SF1">
    <property type="entry name" value="ENDONUCLEASE 8"/>
    <property type="match status" value="1"/>
</dbReference>
<evidence type="ECO:0000256" key="1">
    <source>
        <dbReference type="ARBA" id="ARBA00001947"/>
    </source>
</evidence>
<feature type="domain" description="FPG-type" evidence="16">
    <location>
        <begin position="222"/>
        <end position="260"/>
    </location>
</feature>
<accession>A0A7W3QJN4</accession>
<dbReference type="SUPFAM" id="SSF81624">
    <property type="entry name" value="N-terminal domain of MutM-like DNA repair proteins"/>
    <property type="match status" value="1"/>
</dbReference>
<dbReference type="InterPro" id="IPR010663">
    <property type="entry name" value="Znf_FPG/IleRS"/>
</dbReference>
<dbReference type="CDD" id="cd08971">
    <property type="entry name" value="AcNei2_N"/>
    <property type="match status" value="1"/>
</dbReference>
<dbReference type="InterPro" id="IPR015887">
    <property type="entry name" value="DNA_glyclase_Znf_dom_DNA_BS"/>
</dbReference>
<keyword evidence="9" id="KW-0238">DNA-binding</keyword>
<keyword evidence="19" id="KW-1185">Reference proteome</keyword>
<sequence>MPEGDVVWRTARRLHEALAGRTLTVSDFRVPRHATADLRGRAVERAVSRGKHLLVRVEGGLTVHTHLRMDGSWRIRRPGPLPRDHRVRLVLGNAEWHALGHALGVVDLLRTADEDTIVGHLGPDLLASGWDDELAAEAVRRLAERPERAIGESLLDQTRLAGIGNIYKAEVCFLRGVNPWTPVADVPDLRAMVDLSHRLLYANRDRTGHITTGDLRPDRRHWVYDRAGKPCLRCGTRVRRADQAGEAGERVTFWCPRCQPAP</sequence>
<evidence type="ECO:0000256" key="6">
    <source>
        <dbReference type="ARBA" id="ARBA00022771"/>
    </source>
</evidence>